<evidence type="ECO:0000259" key="2">
    <source>
        <dbReference type="Pfam" id="PF07796"/>
    </source>
</evidence>
<gene>
    <name evidence="3" type="ORF">SAMN05444417_0432</name>
</gene>
<evidence type="ECO:0000313" key="4">
    <source>
        <dbReference type="Proteomes" id="UP000184292"/>
    </source>
</evidence>
<proteinExistence type="predicted"/>
<reference evidence="3 4" key="1">
    <citation type="submission" date="2016-11" db="EMBL/GenBank/DDBJ databases">
        <authorList>
            <person name="Jaros S."/>
            <person name="Januszkiewicz K."/>
            <person name="Wedrychowicz H."/>
        </authorList>
    </citation>
    <scope>NUCLEOTIDE SEQUENCE [LARGE SCALE GENOMIC DNA]</scope>
    <source>
        <strain evidence="3 4">DSM 100565</strain>
    </source>
</reference>
<dbReference type="STRING" id="1447782.SAMN05444417_0432"/>
<dbReference type="AlphaFoldDB" id="A0A1M6AHY6"/>
<feature type="region of interest" description="Disordered" evidence="1">
    <location>
        <begin position="1"/>
        <end position="53"/>
    </location>
</feature>
<name>A0A1M6AHY6_9RHOB</name>
<dbReference type="InterPro" id="IPR012437">
    <property type="entry name" value="DUF1638"/>
</dbReference>
<evidence type="ECO:0000256" key="1">
    <source>
        <dbReference type="SAM" id="MobiDB-lite"/>
    </source>
</evidence>
<evidence type="ECO:0000313" key="3">
    <source>
        <dbReference type="EMBL" id="SHI35823.1"/>
    </source>
</evidence>
<organism evidence="3 4">
    <name type="scientific">Wenxinia saemankumensis</name>
    <dbReference type="NCBI Taxonomy" id="1447782"/>
    <lineage>
        <taxon>Bacteria</taxon>
        <taxon>Pseudomonadati</taxon>
        <taxon>Pseudomonadota</taxon>
        <taxon>Alphaproteobacteria</taxon>
        <taxon>Rhodobacterales</taxon>
        <taxon>Roseobacteraceae</taxon>
        <taxon>Wenxinia</taxon>
    </lineage>
</organism>
<dbReference type="EMBL" id="FQYO01000001">
    <property type="protein sequence ID" value="SHI35823.1"/>
    <property type="molecule type" value="Genomic_DNA"/>
</dbReference>
<dbReference type="Pfam" id="PF07796">
    <property type="entry name" value="DUF1638"/>
    <property type="match status" value="1"/>
</dbReference>
<accession>A0A1M6AHY6</accession>
<protein>
    <recommendedName>
        <fullName evidence="2">DUF1638 domain-containing protein</fullName>
    </recommendedName>
</protein>
<sequence>MRRGRTPSAGAGRLVRPVSGPAEDGAPGPQRQAADEPRARGGGAPSDRALTREGLEARGTGRILILACGALAREILAIRDASGLAHIDLHCLPAILHNRPERIAPAVEAAVRARRADYDRVFVAYADCGTGGALARTCEGLGVEMIAGPHCYAFYEGLETFAARDEIDAFYLTDFLCRQFDAFVWEPLGLDRHPELRDMYFGQYRTLVYQAQADDPDLTARAEDCARRMGLAFERRFTGFGALEGAVRGA</sequence>
<dbReference type="Proteomes" id="UP000184292">
    <property type="component" value="Unassembled WGS sequence"/>
</dbReference>
<keyword evidence="4" id="KW-1185">Reference proteome</keyword>
<feature type="domain" description="DUF1638" evidence="2">
    <location>
        <begin position="91"/>
        <end position="244"/>
    </location>
</feature>